<feature type="repeat" description="WD" evidence="13">
    <location>
        <begin position="232"/>
        <end position="273"/>
    </location>
</feature>
<evidence type="ECO:0000256" key="6">
    <source>
        <dbReference type="ARBA" id="ARBA00022618"/>
    </source>
</evidence>
<evidence type="ECO:0000256" key="1">
    <source>
        <dbReference type="ARBA" id="ARBA00000966"/>
    </source>
</evidence>
<dbReference type="InterPro" id="IPR012341">
    <property type="entry name" value="6hp_glycosidase-like_sf"/>
</dbReference>
<evidence type="ECO:0000256" key="7">
    <source>
        <dbReference type="ARBA" id="ARBA00022737"/>
    </source>
</evidence>
<dbReference type="PROSITE" id="PS00678">
    <property type="entry name" value="WD_REPEATS_1"/>
    <property type="match status" value="2"/>
</dbReference>
<dbReference type="KEGG" id="bbel:109475136"/>
<protein>
    <recommendedName>
        <fullName evidence="15">Endoglucanase</fullName>
        <ecNumber evidence="15">3.2.1.4</ecNumber>
    </recommendedName>
</protein>
<evidence type="ECO:0000256" key="11">
    <source>
        <dbReference type="ARBA" id="ARBA00023306"/>
    </source>
</evidence>
<dbReference type="Gene3D" id="1.50.10.10">
    <property type="match status" value="1"/>
</dbReference>
<dbReference type="SUPFAM" id="SSF48208">
    <property type="entry name" value="Six-hairpin glycosidases"/>
    <property type="match status" value="1"/>
</dbReference>
<dbReference type="InterPro" id="IPR019775">
    <property type="entry name" value="WD40_repeat_CS"/>
</dbReference>
<feature type="repeat" description="WD" evidence="13">
    <location>
        <begin position="446"/>
        <end position="487"/>
    </location>
</feature>
<keyword evidence="20" id="KW-1185">Reference proteome</keyword>
<evidence type="ECO:0000256" key="3">
    <source>
        <dbReference type="ARBA" id="ARBA00006445"/>
    </source>
</evidence>
<dbReference type="SMART" id="SM00320">
    <property type="entry name" value="WD40"/>
    <property type="match status" value="6"/>
</dbReference>
<dbReference type="GO" id="GO:1990757">
    <property type="term" value="F:ubiquitin ligase activator activity"/>
    <property type="evidence" value="ECO:0007669"/>
    <property type="project" value="TreeGrafter"/>
</dbReference>
<keyword evidence="8" id="KW-0498">Mitosis</keyword>
<organism evidence="20 21">
    <name type="scientific">Branchiostoma belcheri</name>
    <name type="common">Amphioxus</name>
    <dbReference type="NCBI Taxonomy" id="7741"/>
    <lineage>
        <taxon>Eukaryota</taxon>
        <taxon>Metazoa</taxon>
        <taxon>Chordata</taxon>
        <taxon>Cephalochordata</taxon>
        <taxon>Leptocardii</taxon>
        <taxon>Amphioxiformes</taxon>
        <taxon>Branchiostomatidae</taxon>
        <taxon>Branchiostoma</taxon>
    </lineage>
</organism>
<dbReference type="SUPFAM" id="SSF49384">
    <property type="entry name" value="Carbohydrate-binding domain"/>
    <property type="match status" value="1"/>
</dbReference>
<evidence type="ECO:0000256" key="16">
    <source>
        <dbReference type="SAM" id="MobiDB-lite"/>
    </source>
</evidence>
<dbReference type="InterPro" id="IPR015943">
    <property type="entry name" value="WD40/YVTN_repeat-like_dom_sf"/>
</dbReference>
<dbReference type="GO" id="GO:0010997">
    <property type="term" value="F:anaphase-promoting complex binding"/>
    <property type="evidence" value="ECO:0007669"/>
    <property type="project" value="InterPro"/>
</dbReference>
<evidence type="ECO:0000259" key="17">
    <source>
        <dbReference type="Pfam" id="PF00553"/>
    </source>
</evidence>
<dbReference type="GO" id="GO:0030247">
    <property type="term" value="F:polysaccharide binding"/>
    <property type="evidence" value="ECO:0007669"/>
    <property type="project" value="InterPro"/>
</dbReference>
<evidence type="ECO:0000313" key="21">
    <source>
        <dbReference type="RefSeq" id="XP_019631230.1"/>
    </source>
</evidence>
<dbReference type="FunFam" id="2.130.10.10:FF:000025">
    <property type="entry name" value="FIZZY-related 2 isoform 1"/>
    <property type="match status" value="1"/>
</dbReference>
<dbReference type="EC" id="3.2.1.4" evidence="15"/>
<dbReference type="InterPro" id="IPR008965">
    <property type="entry name" value="CBM2/CBM3_carb-bd_dom_sf"/>
</dbReference>
<dbReference type="GO" id="GO:0005680">
    <property type="term" value="C:anaphase-promoting complex"/>
    <property type="evidence" value="ECO:0007669"/>
    <property type="project" value="TreeGrafter"/>
</dbReference>
<evidence type="ECO:0000256" key="5">
    <source>
        <dbReference type="ARBA" id="ARBA00022574"/>
    </source>
</evidence>
<evidence type="ECO:0000256" key="8">
    <source>
        <dbReference type="ARBA" id="ARBA00022776"/>
    </source>
</evidence>
<keyword evidence="12 14" id="KW-0624">Polysaccharide degradation</keyword>
<keyword evidence="11" id="KW-0131">Cell cycle</keyword>
<evidence type="ECO:0000256" key="15">
    <source>
        <dbReference type="RuleBase" id="RU361166"/>
    </source>
</evidence>
<dbReference type="GO" id="GO:0008810">
    <property type="term" value="F:cellulase activity"/>
    <property type="evidence" value="ECO:0007669"/>
    <property type="project" value="UniProtKB-EC"/>
</dbReference>
<dbReference type="InterPro" id="IPR001919">
    <property type="entry name" value="CBD2"/>
</dbReference>
<comment type="similarity">
    <text evidence="4 14 15">Belongs to the glycosyl hydrolase 9 (cellulase E) family.</text>
</comment>
<dbReference type="Gene3D" id="2.130.10.10">
    <property type="entry name" value="YVTN repeat-like/Quinoprotein amine dehydrogenase"/>
    <property type="match status" value="1"/>
</dbReference>
<dbReference type="RefSeq" id="XP_019631230.1">
    <property type="nucleotide sequence ID" value="XM_019775671.1"/>
</dbReference>
<dbReference type="InterPro" id="IPR056150">
    <property type="entry name" value="WD40_CDC20-Fz"/>
</dbReference>
<dbReference type="InterPro" id="IPR012291">
    <property type="entry name" value="CBM2_carb-bd_dom_sf"/>
</dbReference>
<keyword evidence="14 15" id="KW-0326">Glycosidase</keyword>
<feature type="compositionally biased region" description="Low complexity" evidence="16">
    <location>
        <begin position="631"/>
        <end position="647"/>
    </location>
</feature>
<evidence type="ECO:0000256" key="13">
    <source>
        <dbReference type="PROSITE-ProRule" id="PRU00221"/>
    </source>
</evidence>
<dbReference type="GeneID" id="109475136"/>
<evidence type="ECO:0000256" key="9">
    <source>
        <dbReference type="ARBA" id="ARBA00023001"/>
    </source>
</evidence>
<keyword evidence="10 14" id="KW-0119">Carbohydrate metabolism</keyword>
<evidence type="ECO:0000256" key="2">
    <source>
        <dbReference type="ARBA" id="ARBA00004906"/>
    </source>
</evidence>
<feature type="active site" evidence="14">
    <location>
        <position position="1075"/>
    </location>
</feature>
<dbReference type="Pfam" id="PF24807">
    <property type="entry name" value="WD40_CDC20-Fz"/>
    <property type="match status" value="1"/>
</dbReference>
<dbReference type="InterPro" id="IPR036322">
    <property type="entry name" value="WD40_repeat_dom_sf"/>
</dbReference>
<dbReference type="GO" id="GO:0030245">
    <property type="term" value="P:cellulose catabolic process"/>
    <property type="evidence" value="ECO:0007669"/>
    <property type="project" value="UniProtKB-KW"/>
</dbReference>
<dbReference type="InterPro" id="IPR033126">
    <property type="entry name" value="Glyco_hydro_9_Asp/Glu_AS"/>
</dbReference>
<feature type="repeat" description="WD" evidence="13">
    <location>
        <begin position="316"/>
        <end position="357"/>
    </location>
</feature>
<keyword evidence="5 13" id="KW-0853">WD repeat</keyword>
<feature type="domain" description="Glycoside hydrolase family 9" evidence="18">
    <location>
        <begin position="669"/>
        <end position="1088"/>
    </location>
</feature>
<evidence type="ECO:0000259" key="18">
    <source>
        <dbReference type="Pfam" id="PF00759"/>
    </source>
</evidence>
<comment type="pathway">
    <text evidence="2">Protein modification; protein ubiquitination.</text>
</comment>
<dbReference type="AlphaFoldDB" id="A0A6P4YP29"/>
<dbReference type="PROSITE" id="PS50082">
    <property type="entry name" value="WD_REPEATS_2"/>
    <property type="match status" value="3"/>
</dbReference>
<feature type="active site" evidence="14">
    <location>
        <position position="1066"/>
    </location>
</feature>
<evidence type="ECO:0000256" key="4">
    <source>
        <dbReference type="ARBA" id="ARBA00007072"/>
    </source>
</evidence>
<keyword evidence="6" id="KW-0132">Cell division</keyword>
<accession>A0A6P4YP29</accession>
<evidence type="ECO:0000256" key="14">
    <source>
        <dbReference type="PROSITE-ProRule" id="PRU10060"/>
    </source>
</evidence>
<reference evidence="21" key="1">
    <citation type="submission" date="2025-08" db="UniProtKB">
        <authorList>
            <consortium name="RefSeq"/>
        </authorList>
    </citation>
    <scope>IDENTIFICATION</scope>
    <source>
        <tissue evidence="21">Gonad</tissue>
    </source>
</reference>
<dbReference type="InterPro" id="IPR001680">
    <property type="entry name" value="WD40_rpt"/>
</dbReference>
<dbReference type="GO" id="GO:1905786">
    <property type="term" value="P:positive regulation of anaphase-promoting complex-dependent catabolic process"/>
    <property type="evidence" value="ECO:0007669"/>
    <property type="project" value="TreeGrafter"/>
</dbReference>
<comment type="similarity">
    <text evidence="3">Belongs to the WD repeat CDC20/Fizzy family.</text>
</comment>
<keyword evidence="7" id="KW-0677">Repeat</keyword>
<dbReference type="Gene3D" id="2.60.40.290">
    <property type="match status" value="1"/>
</dbReference>
<evidence type="ECO:0000256" key="10">
    <source>
        <dbReference type="ARBA" id="ARBA00023277"/>
    </source>
</evidence>
<dbReference type="InterPro" id="IPR033010">
    <property type="entry name" value="Cdc20/Fizzy"/>
</dbReference>
<feature type="compositionally biased region" description="Polar residues" evidence="16">
    <location>
        <begin position="11"/>
        <end position="27"/>
    </location>
</feature>
<dbReference type="PANTHER" id="PTHR19918">
    <property type="entry name" value="CELL DIVISION CYCLE 20 CDC20 FIZZY -RELATED"/>
    <property type="match status" value="1"/>
</dbReference>
<dbReference type="Pfam" id="PF00759">
    <property type="entry name" value="Glyco_hydro_9"/>
    <property type="match status" value="1"/>
</dbReference>
<dbReference type="PROSITE" id="PS50294">
    <property type="entry name" value="WD_REPEATS_REGION"/>
    <property type="match status" value="3"/>
</dbReference>
<evidence type="ECO:0000313" key="20">
    <source>
        <dbReference type="Proteomes" id="UP000515135"/>
    </source>
</evidence>
<dbReference type="InterPro" id="IPR008928">
    <property type="entry name" value="6-hairpin_glycosidase_sf"/>
</dbReference>
<dbReference type="CDD" id="cd00200">
    <property type="entry name" value="WD40"/>
    <property type="match status" value="1"/>
</dbReference>
<dbReference type="SUPFAM" id="SSF50978">
    <property type="entry name" value="WD40 repeat-like"/>
    <property type="match status" value="1"/>
</dbReference>
<dbReference type="InterPro" id="IPR001701">
    <property type="entry name" value="Glyco_hydro_9"/>
</dbReference>
<keyword evidence="14 15" id="KW-0378">Hydrolase</keyword>
<evidence type="ECO:0000259" key="19">
    <source>
        <dbReference type="Pfam" id="PF24807"/>
    </source>
</evidence>
<feature type="domain" description="CDC20/Fizzy WD40" evidence="19">
    <location>
        <begin position="186"/>
        <end position="477"/>
    </location>
</feature>
<gene>
    <name evidence="21" type="primary">LOC109475136</name>
</gene>
<dbReference type="Pfam" id="PF00553">
    <property type="entry name" value="CBM_2"/>
    <property type="match status" value="1"/>
</dbReference>
<keyword evidence="9 15" id="KW-0136">Cellulose degradation</keyword>
<evidence type="ECO:0000256" key="12">
    <source>
        <dbReference type="ARBA" id="ARBA00023326"/>
    </source>
</evidence>
<proteinExistence type="inferred from homology"/>
<dbReference type="GO" id="GO:0051301">
    <property type="term" value="P:cell division"/>
    <property type="evidence" value="ECO:0007669"/>
    <property type="project" value="UniProtKB-KW"/>
</dbReference>
<comment type="catalytic activity">
    <reaction evidence="1 15">
        <text>Endohydrolysis of (1-&gt;4)-beta-D-glucosidic linkages in cellulose, lichenin and cereal beta-D-glucans.</text>
        <dbReference type="EC" id="3.2.1.4"/>
    </reaction>
</comment>
<feature type="domain" description="CBM2" evidence="17">
    <location>
        <begin position="521"/>
        <end position="617"/>
    </location>
</feature>
<dbReference type="GO" id="GO:0031145">
    <property type="term" value="P:anaphase-promoting complex-dependent catabolic process"/>
    <property type="evidence" value="ECO:0007669"/>
    <property type="project" value="TreeGrafter"/>
</dbReference>
<dbReference type="OrthoDB" id="10263272at2759"/>
<name>A0A6P4YP29_BRABE</name>
<sequence>MDQDYERRLLRQQNGQNCFASPVSSPISPMAGRESLGTSPVSSPSKDKYGDRFIPSRAGANWEIGFNSIQGMYEKTSGQARKAREANSDNGKDGLAYTCLLKNELLGAGIEDLKEQTEDRRGVLSPTTPEKRNLFRYHLTAKQASPENTDHLSPYSLSPVGKKSQKLLRSPRKQTRKISKIPFKVLDAPELQDDFYLNLVDWSATNILSVGLGTCVYLWSACTSQVTRLCDLSCDGDSVTSVNWNERGNLVAVGTHKGYVQVWDAMAGKRISMLEGHSARVGALAWNADILSSGSRDRLILQRDVRTPSVVPERRLAGHRQEVCGLKWSPDHQHLASGGNDNKLFVWNLTSVNPVQQYTEHLAAVKAIAWSPHQHGLLASGGGTADRCIRFWNTLTCQPLQCVDTGSQVCNLAWSKHANELVSTHGYSQNQILVWKYPSLVQVAKLTGHSYRVLYLAMSPDGEAIVTGAGDETLRFWNVFSKTRSNKVWIHTSDECSRSATMETCTALVLLVLLGAAQGQSIYEVTGDWGDRFQANVYIPVAQAVNGGWTATLKFDKAVDLEIWLAEVTDIREGDTVFDLKDMGWNGHLPAGTFELSFIANTQGAAANLVGFWFNGQEVTSGGSGTGTGTGTTHRPSTSHTHPTSPTAATQGSATTVGVVPPVVGAYDYVDALHKSILFYEAQRAGNLPGNNRIPWRRSCCQGDGQDVGLDLSGGWFDAGDHLKLHFPLAYTITVLSWGMIEFKRAYEAAGEMANALDSIKWVTDYLIKCHPSKFEFVAQVGDTGADHAVWCQPQAMTMHRPAKKVTANQPGSEVTAEAAAAMAAASIVFRENGDAGYADTLLQHARDLYEFADTYRGDYQNVIHDTPYPSFGGMNDELTWGAAWMYRATGEAGYLTKAEQYYDEYGISGGGFSWDEKQSGAMLVLYKATNKEKYKNDISTYMSRKMPGGGDTYTPKGLLWLNEWGSCRHSANHAFLALVAASMGINTGQYREFAANQIHYMLGDSGRSLVVGFGHNFPVRPHHRASTCPIDGWCDWNTYNNWDFNENVLDGALVGGPDAHDNYVDDRSNFHTNEVAVDYNAGFQGCLAGR</sequence>
<dbReference type="PROSITE" id="PS00698">
    <property type="entry name" value="GH9_3"/>
    <property type="match status" value="1"/>
</dbReference>
<dbReference type="Proteomes" id="UP000515135">
    <property type="component" value="Unplaced"/>
</dbReference>
<feature type="region of interest" description="Disordered" evidence="16">
    <location>
        <begin position="1"/>
        <end position="50"/>
    </location>
</feature>
<feature type="region of interest" description="Disordered" evidence="16">
    <location>
        <begin position="621"/>
        <end position="653"/>
    </location>
</feature>
<dbReference type="PANTHER" id="PTHR19918:SF1">
    <property type="entry name" value="FIZZY-RELATED PROTEIN HOMOLOG"/>
    <property type="match status" value="1"/>
</dbReference>